<dbReference type="InterPro" id="IPR037895">
    <property type="entry name" value="NUDCD1"/>
</dbReference>
<dbReference type="OrthoDB" id="428655at2759"/>
<evidence type="ECO:0000313" key="8">
    <source>
        <dbReference type="Proteomes" id="UP001153737"/>
    </source>
</evidence>
<dbReference type="Proteomes" id="UP001153737">
    <property type="component" value="Chromosome 2"/>
</dbReference>
<evidence type="ECO:0000256" key="1">
    <source>
        <dbReference type="ARBA" id="ARBA00004123"/>
    </source>
</evidence>
<accession>A0A9P0GS09</accession>
<dbReference type="Pfam" id="PF04969">
    <property type="entry name" value="CS"/>
    <property type="match status" value="1"/>
</dbReference>
<protein>
    <recommendedName>
        <fullName evidence="3">NudC domain-containing protein 1</fullName>
    </recommendedName>
</protein>
<dbReference type="InterPro" id="IPR008978">
    <property type="entry name" value="HSP20-like_chaperone"/>
</dbReference>
<dbReference type="GO" id="GO:0005737">
    <property type="term" value="C:cytoplasm"/>
    <property type="evidence" value="ECO:0007669"/>
    <property type="project" value="UniProtKB-SubCell"/>
</dbReference>
<keyword evidence="5" id="KW-0539">Nucleus</keyword>
<evidence type="ECO:0000256" key="4">
    <source>
        <dbReference type="ARBA" id="ARBA00022490"/>
    </source>
</evidence>
<evidence type="ECO:0000256" key="3">
    <source>
        <dbReference type="ARBA" id="ARBA00018915"/>
    </source>
</evidence>
<organism evidence="7 8">
    <name type="scientific">Phaedon cochleariae</name>
    <name type="common">Mustard beetle</name>
    <dbReference type="NCBI Taxonomy" id="80249"/>
    <lineage>
        <taxon>Eukaryota</taxon>
        <taxon>Metazoa</taxon>
        <taxon>Ecdysozoa</taxon>
        <taxon>Arthropoda</taxon>
        <taxon>Hexapoda</taxon>
        <taxon>Insecta</taxon>
        <taxon>Pterygota</taxon>
        <taxon>Neoptera</taxon>
        <taxon>Endopterygota</taxon>
        <taxon>Coleoptera</taxon>
        <taxon>Polyphaga</taxon>
        <taxon>Cucujiformia</taxon>
        <taxon>Chrysomeloidea</taxon>
        <taxon>Chrysomelidae</taxon>
        <taxon>Chrysomelinae</taxon>
        <taxon>Chrysomelini</taxon>
        <taxon>Phaedon</taxon>
    </lineage>
</organism>
<dbReference type="AlphaFoldDB" id="A0A9P0GS09"/>
<dbReference type="Gene3D" id="2.60.40.790">
    <property type="match status" value="1"/>
</dbReference>
<sequence length="573" mass="65765">MDHPSMIELNPNRLLLNSNFDGYKLSLQEIPCQRKDLFKSLDRVFLSPKQYSLLHAKLFGFHNYLVGDPYDENDSVYFIDCEWNIYKTYIDPMCNELIDPIIIWSLPKVRERGAGDYNVSMRFISSSIGVIGDGTGILYIIDTGLRNNDDNFTVLFSGEVTGQDEPFLVIDASMRSSKDDIDELHVLLLNIQQDSTTEHFSTILHWIVFHKIDHNWRQDSIRQLKCSGYIDYAYLEQNCEHIYVVSDSESKIILNSDFPVGKSQQPETVDEFKKLYKWSQSDNEINIRIPLEDNVDEGLINVSSEKTEICIKYGEQILILGELYQKINSHMTTWTLKQNTLEIVLNKEETGTLWRTFLRGDQKGEYEMDTCIIGHERPTFHCKDTEALPPSGMTFNSQQVEECDFESDKSVTFERFSGSTNQVTHRVNLGTHQVLLKAQLHNDRAPAMGIRHDVDICLWQPEKNGDQFSIVHEGTLLALGYVQASKRNRKFIACPPDMSYSVICESSGHLFIYKKCIAVSSGEVRNRSTGRRVNNIAQQQVVNISNDEILGIYCTNTSLFILSEKEIRVLKIL</sequence>
<evidence type="ECO:0000256" key="2">
    <source>
        <dbReference type="ARBA" id="ARBA00004496"/>
    </source>
</evidence>
<dbReference type="PROSITE" id="PS51203">
    <property type="entry name" value="CS"/>
    <property type="match status" value="1"/>
</dbReference>
<name>A0A9P0GS09_PHACE</name>
<gene>
    <name evidence="7" type="ORF">PHAECO_LOCUS6157</name>
</gene>
<evidence type="ECO:0000313" key="7">
    <source>
        <dbReference type="EMBL" id="CAH1155611.1"/>
    </source>
</evidence>
<evidence type="ECO:0000259" key="6">
    <source>
        <dbReference type="PROSITE" id="PS51203"/>
    </source>
</evidence>
<dbReference type="CDD" id="cd06467">
    <property type="entry name" value="p23_NUDC_like"/>
    <property type="match status" value="1"/>
</dbReference>
<dbReference type="InterPro" id="IPR007052">
    <property type="entry name" value="CS_dom"/>
</dbReference>
<evidence type="ECO:0000256" key="5">
    <source>
        <dbReference type="ARBA" id="ARBA00023242"/>
    </source>
</evidence>
<dbReference type="PANTHER" id="PTHR21664">
    <property type="entry name" value="CHRONIC MYELOGENOUS LEUKEMIA TUMOR ANTIGEN 66"/>
    <property type="match status" value="1"/>
</dbReference>
<reference evidence="7" key="2">
    <citation type="submission" date="2022-10" db="EMBL/GenBank/DDBJ databases">
        <authorList>
            <consortium name="ENA_rothamsted_submissions"/>
            <consortium name="culmorum"/>
            <person name="King R."/>
        </authorList>
    </citation>
    <scope>NUCLEOTIDE SEQUENCE</scope>
</reference>
<dbReference type="EMBL" id="OU896708">
    <property type="protein sequence ID" value="CAH1155611.1"/>
    <property type="molecule type" value="Genomic_DNA"/>
</dbReference>
<dbReference type="PANTHER" id="PTHR21664:SF1">
    <property type="entry name" value="NUDC DOMAIN-CONTAINING PROTEIN 1"/>
    <property type="match status" value="1"/>
</dbReference>
<keyword evidence="4" id="KW-0963">Cytoplasm</keyword>
<dbReference type="SUPFAM" id="SSF49764">
    <property type="entry name" value="HSP20-like chaperones"/>
    <property type="match status" value="1"/>
</dbReference>
<dbReference type="GO" id="GO:0005634">
    <property type="term" value="C:nucleus"/>
    <property type="evidence" value="ECO:0007669"/>
    <property type="project" value="UniProtKB-SubCell"/>
</dbReference>
<proteinExistence type="predicted"/>
<keyword evidence="8" id="KW-1185">Reference proteome</keyword>
<comment type="subcellular location">
    <subcellularLocation>
        <location evidence="2">Cytoplasm</location>
    </subcellularLocation>
    <subcellularLocation>
        <location evidence="1">Nucleus</location>
    </subcellularLocation>
</comment>
<reference evidence="7" key="1">
    <citation type="submission" date="2022-01" db="EMBL/GenBank/DDBJ databases">
        <authorList>
            <person name="King R."/>
        </authorList>
    </citation>
    <scope>NUCLEOTIDE SEQUENCE</scope>
</reference>
<feature type="domain" description="CS" evidence="6">
    <location>
        <begin position="271"/>
        <end position="358"/>
    </location>
</feature>